<protein>
    <submittedName>
        <fullName evidence="3">Uncharacterized protein</fullName>
    </submittedName>
</protein>
<proteinExistence type="predicted"/>
<evidence type="ECO:0000313" key="2">
    <source>
        <dbReference type="EMBL" id="AWW35386.1"/>
    </source>
</evidence>
<dbReference type="EMBL" id="CP030073">
    <property type="protein sequence ID" value="AWW35386.1"/>
    <property type="molecule type" value="Genomic_DNA"/>
</dbReference>
<gene>
    <name evidence="2" type="ORF">DN051_00670</name>
    <name evidence="3" type="ORF">DN051_40140</name>
</gene>
<dbReference type="Proteomes" id="UP000249616">
    <property type="component" value="Chromosome"/>
</dbReference>
<feature type="compositionally biased region" description="Basic residues" evidence="1">
    <location>
        <begin position="79"/>
        <end position="92"/>
    </location>
</feature>
<reference evidence="3 4" key="1">
    <citation type="journal article" date="2019" name="Int. J. Syst. Evol. Microbiol.">
        <title>Streptomyces cadmiisoli sp. nov., a novel actinomycete isolated from cadmium-contaminated soil.</title>
        <authorList>
            <person name="Li K."/>
            <person name="Tang X."/>
            <person name="Zhao J."/>
            <person name="Guo Y."/>
            <person name="Tang Y."/>
            <person name="Gao J."/>
        </authorList>
    </citation>
    <scope>NUCLEOTIDE SEQUENCE [LARGE SCALE GENOMIC DNA]</scope>
    <source>
        <strain evidence="3 4">ZFG47</strain>
    </source>
</reference>
<dbReference type="AlphaFoldDB" id="A0A2Z4JCG3"/>
<evidence type="ECO:0000313" key="4">
    <source>
        <dbReference type="Proteomes" id="UP000249616"/>
    </source>
</evidence>
<name>A0A2Z4JCG3_9ACTN</name>
<dbReference type="KEGG" id="scad:DN051_00670"/>
<evidence type="ECO:0000256" key="1">
    <source>
        <dbReference type="SAM" id="MobiDB-lite"/>
    </source>
</evidence>
<organism evidence="3 4">
    <name type="scientific">Streptomyces cadmiisoli</name>
    <dbReference type="NCBI Taxonomy" id="2184053"/>
    <lineage>
        <taxon>Bacteria</taxon>
        <taxon>Bacillati</taxon>
        <taxon>Actinomycetota</taxon>
        <taxon>Actinomycetes</taxon>
        <taxon>Kitasatosporales</taxon>
        <taxon>Streptomycetaceae</taxon>
        <taxon>Streptomyces</taxon>
        <taxon>Streptomyces aurantiacus group</taxon>
    </lineage>
</organism>
<sequence length="92" mass="10335">MPSWPSASSFRSRPARRPTRQARRAIRRTTCPLGAGSWPRRRRRRSHGPVFGNALDTGPSAAPGRRRPPDAGASDDRCRSRRMDHHHGCRGI</sequence>
<feature type="compositionally biased region" description="Basic residues" evidence="1">
    <location>
        <begin position="13"/>
        <end position="27"/>
    </location>
</feature>
<dbReference type="EMBL" id="CP030073">
    <property type="protein sequence ID" value="AWW42053.1"/>
    <property type="molecule type" value="Genomic_DNA"/>
</dbReference>
<dbReference type="KEGG" id="scad:DN051_40140"/>
<feature type="compositionally biased region" description="Low complexity" evidence="1">
    <location>
        <begin position="1"/>
        <end position="12"/>
    </location>
</feature>
<feature type="region of interest" description="Disordered" evidence="1">
    <location>
        <begin position="1"/>
        <end position="92"/>
    </location>
</feature>
<accession>A0A2Z4JCG3</accession>
<keyword evidence="4" id="KW-1185">Reference proteome</keyword>
<evidence type="ECO:0000313" key="3">
    <source>
        <dbReference type="EMBL" id="AWW42053.1"/>
    </source>
</evidence>